<evidence type="ECO:0000259" key="2">
    <source>
        <dbReference type="PROSITE" id="PS50994"/>
    </source>
</evidence>
<gene>
    <name evidence="3" type="ORF">MOTC310_24060</name>
</gene>
<protein>
    <submittedName>
        <fullName evidence="3">IS3 family transposase</fullName>
    </submittedName>
</protein>
<dbReference type="Pfam" id="PF00665">
    <property type="entry name" value="rve"/>
    <property type="match status" value="1"/>
</dbReference>
<proteinExistence type="predicted"/>
<keyword evidence="1" id="KW-0175">Coiled coil</keyword>
<feature type="coiled-coil region" evidence="1">
    <location>
        <begin position="88"/>
        <end position="115"/>
    </location>
</feature>
<dbReference type="InterPro" id="IPR036397">
    <property type="entry name" value="RNaseH_sf"/>
</dbReference>
<dbReference type="InterPro" id="IPR036388">
    <property type="entry name" value="WH-like_DNA-bd_sf"/>
</dbReference>
<dbReference type="NCBIfam" id="NF033516">
    <property type="entry name" value="transpos_IS3"/>
    <property type="match status" value="1"/>
</dbReference>
<dbReference type="InterPro" id="IPR048020">
    <property type="entry name" value="Transpos_IS3"/>
</dbReference>
<dbReference type="InterPro" id="IPR002514">
    <property type="entry name" value="Transposase_8"/>
</dbReference>
<dbReference type="SUPFAM" id="SSF48295">
    <property type="entry name" value="TrpR-like"/>
    <property type="match status" value="1"/>
</dbReference>
<dbReference type="Proteomes" id="UP001355206">
    <property type="component" value="Unassembled WGS sequence"/>
</dbReference>
<comment type="caution">
    <text evidence="3">The sequence shown here is derived from an EMBL/GenBank/DDBJ whole genome shotgun (WGS) entry which is preliminary data.</text>
</comment>
<dbReference type="InterPro" id="IPR001584">
    <property type="entry name" value="Integrase_cat-core"/>
</dbReference>
<dbReference type="InterPro" id="IPR025948">
    <property type="entry name" value="HTH-like_dom"/>
</dbReference>
<dbReference type="InterPro" id="IPR010921">
    <property type="entry name" value="Trp_repressor/repl_initiator"/>
</dbReference>
<dbReference type="PROSITE" id="PS50994">
    <property type="entry name" value="INTEGRASE"/>
    <property type="match status" value="1"/>
</dbReference>
<dbReference type="Pfam" id="PF13276">
    <property type="entry name" value="HTH_21"/>
    <property type="match status" value="1"/>
</dbReference>
<dbReference type="PANTHER" id="PTHR47515:SF1">
    <property type="entry name" value="BLR2054 PROTEIN"/>
    <property type="match status" value="1"/>
</dbReference>
<dbReference type="EMBL" id="MLCA01000014">
    <property type="protein sequence ID" value="MEE7493363.1"/>
    <property type="molecule type" value="Genomic_DNA"/>
</dbReference>
<organism evidence="3 4">
    <name type="scientific">Methylobacterium oryzae</name>
    <dbReference type="NCBI Taxonomy" id="334852"/>
    <lineage>
        <taxon>Bacteria</taxon>
        <taxon>Pseudomonadati</taxon>
        <taxon>Pseudomonadota</taxon>
        <taxon>Alphaproteobacteria</taxon>
        <taxon>Hyphomicrobiales</taxon>
        <taxon>Methylobacteriaceae</taxon>
        <taxon>Methylobacterium</taxon>
    </lineage>
</organism>
<evidence type="ECO:0000313" key="4">
    <source>
        <dbReference type="Proteomes" id="UP001355206"/>
    </source>
</evidence>
<sequence length="412" mass="46109">MGKAMSSDPTAPPVHGEILTGVQRRRRWSTTEKIRLVEESQQPGSSVSFVARRYGLSPSLLFSWKRRMLEGGHQAVHADEEVVGTSRVRELERRVRDLERLLGRKTMEVEILKEALDLARGKKTDLAAQLLERFDGRFAVKAVADTLGVARSHLAERLNRPARPRGLYHKPEDAQLLPTIRAIVDARPSYGYRRVTALVNRALRSRGEASVNAKRVLRILRANGLTLAPHTARRPGRTHDGIVVALRSNVRWCSDHLELRCRDGAVVRVLFAVDACDREIMAWSATTAGVSAEMVCNLMIACCERRFGATKTPHPVEWLSDNGSAYIAKETAQTAAALGLRLLFTPVRSPQSNGIAEAFVKTLKRDYARLAILTDAETVMRLLPTWFEDYNTIHPHSGLRMLSPREYLSRTA</sequence>
<dbReference type="Pfam" id="PF01527">
    <property type="entry name" value="HTH_Tnp_1"/>
    <property type="match status" value="1"/>
</dbReference>
<dbReference type="InterPro" id="IPR012337">
    <property type="entry name" value="RNaseH-like_sf"/>
</dbReference>
<feature type="domain" description="Integrase catalytic" evidence="2">
    <location>
        <begin position="231"/>
        <end position="412"/>
    </location>
</feature>
<dbReference type="Gene3D" id="1.10.10.10">
    <property type="entry name" value="Winged helix-like DNA-binding domain superfamily/Winged helix DNA-binding domain"/>
    <property type="match status" value="1"/>
</dbReference>
<dbReference type="PANTHER" id="PTHR47515">
    <property type="entry name" value="LOW CALCIUM RESPONSE LOCUS PROTEIN T"/>
    <property type="match status" value="1"/>
</dbReference>
<keyword evidence="4" id="KW-1185">Reference proteome</keyword>
<dbReference type="RefSeq" id="WP_331303596.1">
    <property type="nucleotide sequence ID" value="NZ_MLCA01000014.1"/>
</dbReference>
<accession>A0ABU7TUU5</accession>
<evidence type="ECO:0000313" key="3">
    <source>
        <dbReference type="EMBL" id="MEE7493363.1"/>
    </source>
</evidence>
<reference evidence="3 4" key="1">
    <citation type="journal article" date="2012" name="Genet. Mol. Biol.">
        <title>Analysis of 16S rRNA and mxaF genes revealing insights into Methylobacterium niche-specific plant association.</title>
        <authorList>
            <person name="Dourado M.N."/>
            <person name="Andreote F.D."/>
            <person name="Dini-Andreote F."/>
            <person name="Conti R."/>
            <person name="Araujo J.M."/>
            <person name="Araujo W.L."/>
        </authorList>
    </citation>
    <scope>NUCLEOTIDE SEQUENCE [LARGE SCALE GENOMIC DNA]</scope>
    <source>
        <strain evidence="3 4">TC3-10</strain>
    </source>
</reference>
<dbReference type="SUPFAM" id="SSF53098">
    <property type="entry name" value="Ribonuclease H-like"/>
    <property type="match status" value="1"/>
</dbReference>
<name>A0ABU7TUU5_9HYPH</name>
<dbReference type="Gene3D" id="3.30.420.10">
    <property type="entry name" value="Ribonuclease H-like superfamily/Ribonuclease H"/>
    <property type="match status" value="1"/>
</dbReference>
<evidence type="ECO:0000256" key="1">
    <source>
        <dbReference type="SAM" id="Coils"/>
    </source>
</evidence>